<evidence type="ECO:0000313" key="1">
    <source>
        <dbReference type="EMBL" id="STU75812.1"/>
    </source>
</evidence>
<gene>
    <name evidence="1" type="ORF">NCTC9504_03376</name>
</gene>
<organism evidence="1 2">
    <name type="scientific">Klebsiella pneumoniae subsp. pneumoniae</name>
    <dbReference type="NCBI Taxonomy" id="72407"/>
    <lineage>
        <taxon>Bacteria</taxon>
        <taxon>Pseudomonadati</taxon>
        <taxon>Pseudomonadota</taxon>
        <taxon>Gammaproteobacteria</taxon>
        <taxon>Enterobacterales</taxon>
        <taxon>Enterobacteriaceae</taxon>
        <taxon>Klebsiella/Raoultella group</taxon>
        <taxon>Klebsiella</taxon>
        <taxon>Klebsiella pneumoniae complex</taxon>
    </lineage>
</organism>
<sequence length="177" mass="18813">MRIAQGKCPLGGFDDTVHRLRVVGIGHLQTVGDAKDRQRHQPLRGWGKIPQRALLVLERQRPRTPGAVGLQVAEGDRHPQRGHTLRETLGQRPAIKAVETVAGQHAQGTGEGGLAEAAAGPRGLARDQPGFAEARLMAQLFQFAGGGVGLRGSDRNAVFGIADRIGQQAGHRQRAAG</sequence>
<accession>A0A377ZM14</accession>
<reference evidence="1 2" key="1">
    <citation type="submission" date="2018-06" db="EMBL/GenBank/DDBJ databases">
        <authorList>
            <consortium name="Pathogen Informatics"/>
            <person name="Doyle S."/>
        </authorList>
    </citation>
    <scope>NUCLEOTIDE SEQUENCE [LARGE SCALE GENOMIC DNA]</scope>
    <source>
        <strain evidence="1 2">NCTC9504</strain>
    </source>
</reference>
<proteinExistence type="predicted"/>
<dbReference type="Proteomes" id="UP000254020">
    <property type="component" value="Unassembled WGS sequence"/>
</dbReference>
<dbReference type="AlphaFoldDB" id="A0A377ZM14"/>
<dbReference type="EMBL" id="UGMA01000005">
    <property type="protein sequence ID" value="STU75812.1"/>
    <property type="molecule type" value="Genomic_DNA"/>
</dbReference>
<protein>
    <submittedName>
        <fullName evidence="1">Uncharacterized protein</fullName>
    </submittedName>
</protein>
<evidence type="ECO:0000313" key="2">
    <source>
        <dbReference type="Proteomes" id="UP000254020"/>
    </source>
</evidence>
<name>A0A377ZM14_KLEPN</name>